<dbReference type="Pfam" id="PF02653">
    <property type="entry name" value="BPD_transp_2"/>
    <property type="match status" value="1"/>
</dbReference>
<dbReference type="GO" id="GO:0005886">
    <property type="term" value="C:plasma membrane"/>
    <property type="evidence" value="ECO:0007669"/>
    <property type="project" value="UniProtKB-SubCell"/>
</dbReference>
<dbReference type="PANTHER" id="PTHR11795:SF445">
    <property type="entry name" value="AMINO ACID ABC TRANSPORTER PERMEASE PROTEIN"/>
    <property type="match status" value="1"/>
</dbReference>
<feature type="transmembrane region" description="Helical" evidence="9">
    <location>
        <begin position="6"/>
        <end position="26"/>
    </location>
</feature>
<dbReference type="GO" id="GO:0022857">
    <property type="term" value="F:transmembrane transporter activity"/>
    <property type="evidence" value="ECO:0007669"/>
    <property type="project" value="InterPro"/>
</dbReference>
<dbReference type="CDD" id="cd06582">
    <property type="entry name" value="TM_PBP1_LivH_like"/>
    <property type="match status" value="1"/>
</dbReference>
<evidence type="ECO:0000256" key="1">
    <source>
        <dbReference type="ARBA" id="ARBA00004651"/>
    </source>
</evidence>
<comment type="subcellular location">
    <subcellularLocation>
        <location evidence="1">Cell membrane</location>
        <topology evidence="1">Multi-pass membrane protein</topology>
    </subcellularLocation>
</comment>
<dbReference type="Proteomes" id="UP000663903">
    <property type="component" value="Chromosome"/>
</dbReference>
<feature type="transmembrane region" description="Helical" evidence="9">
    <location>
        <begin position="260"/>
        <end position="280"/>
    </location>
</feature>
<evidence type="ECO:0000256" key="9">
    <source>
        <dbReference type="SAM" id="Phobius"/>
    </source>
</evidence>
<dbReference type="EMBL" id="CP071796">
    <property type="protein sequence ID" value="QTD45711.1"/>
    <property type="molecule type" value="Genomic_DNA"/>
</dbReference>
<accession>A0A975CH54</accession>
<organism evidence="10 11">
    <name type="scientific">Ottowia testudinis</name>
    <dbReference type="NCBI Taxonomy" id="2816950"/>
    <lineage>
        <taxon>Bacteria</taxon>
        <taxon>Pseudomonadati</taxon>
        <taxon>Pseudomonadota</taxon>
        <taxon>Betaproteobacteria</taxon>
        <taxon>Burkholderiales</taxon>
        <taxon>Comamonadaceae</taxon>
        <taxon>Ottowia</taxon>
    </lineage>
</organism>
<keyword evidence="6 9" id="KW-1133">Transmembrane helix</keyword>
<keyword evidence="5" id="KW-0029">Amino-acid transport</keyword>
<comment type="similarity">
    <text evidence="8">Belongs to the binding-protein-dependent transport system permease family. LivHM subfamily.</text>
</comment>
<gene>
    <name evidence="10" type="ORF">J1M35_01955</name>
</gene>
<evidence type="ECO:0000256" key="2">
    <source>
        <dbReference type="ARBA" id="ARBA00022448"/>
    </source>
</evidence>
<dbReference type="KEGG" id="otd:J1M35_01955"/>
<evidence type="ECO:0000313" key="10">
    <source>
        <dbReference type="EMBL" id="QTD45711.1"/>
    </source>
</evidence>
<keyword evidence="2" id="KW-0813">Transport</keyword>
<dbReference type="InterPro" id="IPR001851">
    <property type="entry name" value="ABC_transp_permease"/>
</dbReference>
<evidence type="ECO:0000313" key="11">
    <source>
        <dbReference type="Proteomes" id="UP000663903"/>
    </source>
</evidence>
<evidence type="ECO:0000256" key="6">
    <source>
        <dbReference type="ARBA" id="ARBA00022989"/>
    </source>
</evidence>
<feature type="transmembrane region" description="Helical" evidence="9">
    <location>
        <begin position="194"/>
        <end position="216"/>
    </location>
</feature>
<keyword evidence="7 9" id="KW-0472">Membrane</keyword>
<feature type="transmembrane region" description="Helical" evidence="9">
    <location>
        <begin position="228"/>
        <end position="253"/>
    </location>
</feature>
<protein>
    <submittedName>
        <fullName evidence="10">Branched-chain amino acid ABC transporter permease</fullName>
    </submittedName>
</protein>
<dbReference type="AlphaFoldDB" id="A0A975CH54"/>
<evidence type="ECO:0000256" key="8">
    <source>
        <dbReference type="ARBA" id="ARBA00037998"/>
    </source>
</evidence>
<keyword evidence="4 9" id="KW-0812">Transmembrane</keyword>
<dbReference type="RefSeq" id="WP_208009459.1">
    <property type="nucleotide sequence ID" value="NZ_CP071796.1"/>
</dbReference>
<dbReference type="GO" id="GO:0006865">
    <property type="term" value="P:amino acid transport"/>
    <property type="evidence" value="ECO:0007669"/>
    <property type="project" value="UniProtKB-KW"/>
</dbReference>
<reference evidence="10" key="1">
    <citation type="submission" date="2021-03" db="EMBL/GenBank/DDBJ databases">
        <title>Ottowia sp. 27C isolated from the cloaca of a Giant Asian pond turtle (Heosemys grandis).</title>
        <authorList>
            <person name="Spergser J."/>
            <person name="Busse H.-J."/>
        </authorList>
    </citation>
    <scope>NUCLEOTIDE SEQUENCE</scope>
    <source>
        <strain evidence="10">27C</strain>
    </source>
</reference>
<name>A0A975CH54_9BURK</name>
<feature type="transmembrane region" description="Helical" evidence="9">
    <location>
        <begin position="57"/>
        <end position="81"/>
    </location>
</feature>
<evidence type="ECO:0000256" key="4">
    <source>
        <dbReference type="ARBA" id="ARBA00022692"/>
    </source>
</evidence>
<dbReference type="InterPro" id="IPR052157">
    <property type="entry name" value="BCAA_transport_permease"/>
</dbReference>
<keyword evidence="3" id="KW-1003">Cell membrane</keyword>
<proteinExistence type="inferred from homology"/>
<dbReference type="PANTHER" id="PTHR11795">
    <property type="entry name" value="BRANCHED-CHAIN AMINO ACID TRANSPORT SYSTEM PERMEASE PROTEIN LIVH"/>
    <property type="match status" value="1"/>
</dbReference>
<keyword evidence="11" id="KW-1185">Reference proteome</keyword>
<evidence type="ECO:0000256" key="3">
    <source>
        <dbReference type="ARBA" id="ARBA00022475"/>
    </source>
</evidence>
<evidence type="ECO:0000256" key="5">
    <source>
        <dbReference type="ARBA" id="ARBA00022970"/>
    </source>
</evidence>
<feature type="transmembrane region" description="Helical" evidence="9">
    <location>
        <begin position="33"/>
        <end position="51"/>
    </location>
</feature>
<feature type="transmembrane region" description="Helical" evidence="9">
    <location>
        <begin position="142"/>
        <end position="162"/>
    </location>
</feature>
<feature type="transmembrane region" description="Helical" evidence="9">
    <location>
        <begin position="93"/>
        <end position="113"/>
    </location>
</feature>
<sequence length="291" mass="30303">MLQVLLNGAVLGAVYALIALGLTMVFSIMRVVNFAHGQMYMLGAFVVYYIYGQFGWSFWVALPAAALVLALVGVLFNRFFFQPVLATSAREENSMLMAVGTALLLENLALTLFGEKQRGVPSVVDGAFILGDVAEGGAVLPYPNALVALLAVLAIVALLLFVQYTRPGRALRAVAQDKEAARLQGVDVKATTTLGFAIGAALAGVAGGLLVTVYGVNSGVGTNISTKAFIMVMVGGAGVTSGAIVGGVLLGFAEAIGYDLLPGSVTYLLIFVAMIVFLVFKPNGLFGKPWG</sequence>
<evidence type="ECO:0000256" key="7">
    <source>
        <dbReference type="ARBA" id="ARBA00023136"/>
    </source>
</evidence>